<dbReference type="PANTHER" id="PTHR34981:SF1">
    <property type="entry name" value="CELL DIVISION PROTEIN ZAPA"/>
    <property type="match status" value="1"/>
</dbReference>
<evidence type="ECO:0000256" key="9">
    <source>
        <dbReference type="ARBA" id="ARBA00024910"/>
    </source>
</evidence>
<comment type="subunit">
    <text evidence="10">Homodimer. Interacts with FtsZ.</text>
</comment>
<comment type="function">
    <text evidence="9">Activator of cell division through the inhibition of FtsZ GTPase activity, therefore promoting FtsZ assembly into bundles of protofilaments necessary for the formation of the division Z ring. It is recruited early at mid-cell but it is not essential for cell division.</text>
</comment>
<keyword evidence="6 12" id="KW-0175">Coiled coil</keyword>
<dbReference type="Gene3D" id="1.20.5.50">
    <property type="match status" value="1"/>
</dbReference>
<evidence type="ECO:0000256" key="5">
    <source>
        <dbReference type="ARBA" id="ARBA00022618"/>
    </source>
</evidence>
<comment type="similarity">
    <text evidence="2">Belongs to the ZapA family. Type 1 subfamily.</text>
</comment>
<dbReference type="InterPro" id="IPR036192">
    <property type="entry name" value="Cell_div_ZapA-like_sf"/>
</dbReference>
<dbReference type="GO" id="GO:0000921">
    <property type="term" value="P:septin ring assembly"/>
    <property type="evidence" value="ECO:0007669"/>
    <property type="project" value="TreeGrafter"/>
</dbReference>
<name>S2L7G1_LITA3</name>
<protein>
    <recommendedName>
        <fullName evidence="3">Cell division protein ZapA</fullName>
    </recommendedName>
    <alternativeName>
        <fullName evidence="11">Z ring-associated protein ZapA</fullName>
    </alternativeName>
</protein>
<evidence type="ECO:0000256" key="8">
    <source>
        <dbReference type="ARBA" id="ARBA00023306"/>
    </source>
</evidence>
<dbReference type="GO" id="GO:0030428">
    <property type="term" value="C:cell septum"/>
    <property type="evidence" value="ECO:0007669"/>
    <property type="project" value="TreeGrafter"/>
</dbReference>
<dbReference type="STRING" id="1121939.L861_12875"/>
<dbReference type="GO" id="GO:0043093">
    <property type="term" value="P:FtsZ-dependent cytokinesis"/>
    <property type="evidence" value="ECO:0007669"/>
    <property type="project" value="TreeGrafter"/>
</dbReference>
<comment type="caution">
    <text evidence="13">The sequence shown here is derived from an EMBL/GenBank/DDBJ whole genome shotgun (WGS) entry which is preliminary data.</text>
</comment>
<evidence type="ECO:0000256" key="12">
    <source>
        <dbReference type="SAM" id="Coils"/>
    </source>
</evidence>
<dbReference type="AlphaFoldDB" id="S2L7G1"/>
<dbReference type="SUPFAM" id="SSF102829">
    <property type="entry name" value="Cell division protein ZapA-like"/>
    <property type="match status" value="1"/>
</dbReference>
<dbReference type="eggNOG" id="COG3027">
    <property type="taxonomic scope" value="Bacteria"/>
</dbReference>
<evidence type="ECO:0000256" key="2">
    <source>
        <dbReference type="ARBA" id="ARBA00010074"/>
    </source>
</evidence>
<evidence type="ECO:0000256" key="6">
    <source>
        <dbReference type="ARBA" id="ARBA00023054"/>
    </source>
</evidence>
<evidence type="ECO:0000313" key="13">
    <source>
        <dbReference type="EMBL" id="EPC00681.1"/>
    </source>
</evidence>
<evidence type="ECO:0000256" key="1">
    <source>
        <dbReference type="ARBA" id="ARBA00004496"/>
    </source>
</evidence>
<keyword evidence="7" id="KW-0717">Septation</keyword>
<gene>
    <name evidence="13" type="ORF">L861_12875</name>
</gene>
<dbReference type="GO" id="GO:0032153">
    <property type="term" value="C:cell division site"/>
    <property type="evidence" value="ECO:0007669"/>
    <property type="project" value="TreeGrafter"/>
</dbReference>
<keyword evidence="5" id="KW-0132">Cell division</keyword>
<dbReference type="GO" id="GO:0000917">
    <property type="term" value="P:division septum assembly"/>
    <property type="evidence" value="ECO:0007669"/>
    <property type="project" value="UniProtKB-KW"/>
</dbReference>
<evidence type="ECO:0000313" key="14">
    <source>
        <dbReference type="Proteomes" id="UP000014463"/>
    </source>
</evidence>
<dbReference type="PATRIC" id="fig|1121939.11.peg.3755"/>
<dbReference type="Proteomes" id="UP000014463">
    <property type="component" value="Unassembled WGS sequence"/>
</dbReference>
<feature type="coiled-coil region" evidence="12">
    <location>
        <begin position="76"/>
        <end position="103"/>
    </location>
</feature>
<comment type="subcellular location">
    <subcellularLocation>
        <location evidence="1">Cytoplasm</location>
    </subcellularLocation>
</comment>
<dbReference type="Gene3D" id="3.30.160.880">
    <property type="entry name" value="Cell division protein ZapA protomer, N-terminal domain"/>
    <property type="match status" value="1"/>
</dbReference>
<evidence type="ECO:0000256" key="7">
    <source>
        <dbReference type="ARBA" id="ARBA00023210"/>
    </source>
</evidence>
<evidence type="ECO:0000256" key="11">
    <source>
        <dbReference type="ARBA" id="ARBA00033158"/>
    </source>
</evidence>
<organism evidence="13 14">
    <name type="scientific">Litchfieldella anticariensis (strain DSM 16096 / CECT 5854 / CIP 108499 / LMG 22089 / FP35)</name>
    <name type="common">Halomonas anticariensis</name>
    <dbReference type="NCBI Taxonomy" id="1121939"/>
    <lineage>
        <taxon>Bacteria</taxon>
        <taxon>Pseudomonadati</taxon>
        <taxon>Pseudomonadota</taxon>
        <taxon>Gammaproteobacteria</taxon>
        <taxon>Oceanospirillales</taxon>
        <taxon>Halomonadaceae</taxon>
        <taxon>Litchfieldella</taxon>
    </lineage>
</organism>
<evidence type="ECO:0000256" key="4">
    <source>
        <dbReference type="ARBA" id="ARBA00022490"/>
    </source>
</evidence>
<dbReference type="EMBL" id="ASTJ01000039">
    <property type="protein sequence ID" value="EPC00681.1"/>
    <property type="molecule type" value="Genomic_DNA"/>
</dbReference>
<proteinExistence type="inferred from homology"/>
<sequence length="108" mass="12095">MARQEPVMTDDSRPTTTEITLLGRSYVIACPPDEQEQLNRAARYLDRAMHGIHARGKVLGAEKIAIMAALNITHELLQVLEERKESEATLARLNERLERALGNDASSR</sequence>
<keyword evidence="8" id="KW-0131">Cell cycle</keyword>
<accession>S2L7G1</accession>
<dbReference type="GO" id="GO:0005829">
    <property type="term" value="C:cytosol"/>
    <property type="evidence" value="ECO:0007669"/>
    <property type="project" value="TreeGrafter"/>
</dbReference>
<evidence type="ECO:0000256" key="10">
    <source>
        <dbReference type="ARBA" id="ARBA00026068"/>
    </source>
</evidence>
<dbReference type="InterPro" id="IPR042233">
    <property type="entry name" value="Cell_div_ZapA_N"/>
</dbReference>
<reference evidence="13 14" key="1">
    <citation type="journal article" date="2013" name="Genome Announc.">
        <title>Draft genome sequence of the moderately halophilic gammaproteobacterium Halomonas anticariensis FP35.</title>
        <authorList>
            <person name="Tahrioui A."/>
            <person name="Quesada E."/>
            <person name="Llamas I."/>
        </authorList>
    </citation>
    <scope>NUCLEOTIDE SEQUENCE [LARGE SCALE GENOMIC DNA]</scope>
    <source>
        <strain evidence="14">DSM 16096 / CECT 5854 / LMG 22089 / FP35</strain>
    </source>
</reference>
<dbReference type="InterPro" id="IPR007838">
    <property type="entry name" value="Cell_div_ZapA-like"/>
</dbReference>
<keyword evidence="4" id="KW-0963">Cytoplasm</keyword>
<dbReference type="PANTHER" id="PTHR34981">
    <property type="entry name" value="CELL DIVISION PROTEIN ZAPA"/>
    <property type="match status" value="1"/>
</dbReference>
<dbReference type="Pfam" id="PF05164">
    <property type="entry name" value="ZapA"/>
    <property type="match status" value="1"/>
</dbReference>
<evidence type="ECO:0000256" key="3">
    <source>
        <dbReference type="ARBA" id="ARBA00015195"/>
    </source>
</evidence>
<keyword evidence="14" id="KW-1185">Reference proteome</keyword>